<sequence>MVLYLCVFQVLSFNHDEEDTRNAVNKGKSTCESSEIGDGLGWNSGLYQIRGAKLHRSEYKLAELFDDDEWNEPISVSLQATKAGMFLAMLKLSLKDNFTLTATAEMLKMFNSFFVRSFFPDSTYFLEEYFLSIMGVDVTLLTLYPPRGNEFHAGALLNNDQAPAFESSKFSLMPYQFVMNELAQDVRVINPITCRLYFGKDKPNGNFSTRAFVDNANKVSEEGIECNINNKIVNVKLCTFFAPVWIPFLVLQRKVSSSTMEAVVAAGV</sequence>
<reference evidence="1" key="1">
    <citation type="submission" date="2023-04" db="EMBL/GenBank/DDBJ databases">
        <title>A chromosome-level genome assembly of the parasitoid wasp Eretmocerus hayati.</title>
        <authorList>
            <person name="Zhong Y."/>
            <person name="Liu S."/>
            <person name="Liu Y."/>
        </authorList>
    </citation>
    <scope>NUCLEOTIDE SEQUENCE</scope>
    <source>
        <strain evidence="1">ZJU_SS_LIU_2023</strain>
    </source>
</reference>
<protein>
    <submittedName>
        <fullName evidence="1">Uncharacterized protein</fullName>
    </submittedName>
</protein>
<accession>A0ACC2N663</accession>
<organism evidence="1 2">
    <name type="scientific">Eretmocerus hayati</name>
    <dbReference type="NCBI Taxonomy" id="131215"/>
    <lineage>
        <taxon>Eukaryota</taxon>
        <taxon>Metazoa</taxon>
        <taxon>Ecdysozoa</taxon>
        <taxon>Arthropoda</taxon>
        <taxon>Hexapoda</taxon>
        <taxon>Insecta</taxon>
        <taxon>Pterygota</taxon>
        <taxon>Neoptera</taxon>
        <taxon>Endopterygota</taxon>
        <taxon>Hymenoptera</taxon>
        <taxon>Apocrita</taxon>
        <taxon>Proctotrupomorpha</taxon>
        <taxon>Chalcidoidea</taxon>
        <taxon>Aphelinidae</taxon>
        <taxon>Aphelininae</taxon>
        <taxon>Eretmocerus</taxon>
    </lineage>
</organism>
<dbReference type="Proteomes" id="UP001239111">
    <property type="component" value="Chromosome 4"/>
</dbReference>
<dbReference type="EMBL" id="CM056744">
    <property type="protein sequence ID" value="KAJ8666680.1"/>
    <property type="molecule type" value="Genomic_DNA"/>
</dbReference>
<evidence type="ECO:0000313" key="2">
    <source>
        <dbReference type="Proteomes" id="UP001239111"/>
    </source>
</evidence>
<keyword evidence="2" id="KW-1185">Reference proteome</keyword>
<comment type="caution">
    <text evidence="1">The sequence shown here is derived from an EMBL/GenBank/DDBJ whole genome shotgun (WGS) entry which is preliminary data.</text>
</comment>
<name>A0ACC2N663_9HYME</name>
<gene>
    <name evidence="1" type="ORF">QAD02_008342</name>
</gene>
<proteinExistence type="predicted"/>
<evidence type="ECO:0000313" key="1">
    <source>
        <dbReference type="EMBL" id="KAJ8666680.1"/>
    </source>
</evidence>